<protein>
    <recommendedName>
        <fullName evidence="3">Urease accessory protein UreF</fullName>
    </recommendedName>
</protein>
<comment type="similarity">
    <text evidence="3">Belongs to the UreF family.</text>
</comment>
<dbReference type="GO" id="GO:0016151">
    <property type="term" value="F:nickel cation binding"/>
    <property type="evidence" value="ECO:0007669"/>
    <property type="project" value="UniProtKB-UniRule"/>
</dbReference>
<comment type="function">
    <text evidence="3">Required for maturation of urease via the functional incorporation of the urease nickel metallocenter.</text>
</comment>
<sequence>MTDRSISDRALLTLTQWLSPSFPLGAFAYSHGLELAVAEGAVRDAEGLETWLRAVLQRGGGRVDAWLLSLVLQGAEAAEIADLAEAIAGSKERLAETLEQGTAFVKTVAQMGGEARPPRALPVAVGEAARRLDLPPRTVISLYLHSFISNLVSAGVRFIPLGQAAGQRVLARLHGEIEALADQALGATIDSLTTGAFAGDLTAMRHEDMDVRIFKT</sequence>
<reference evidence="5" key="1">
    <citation type="submission" date="2016-10" db="EMBL/GenBank/DDBJ databases">
        <authorList>
            <person name="Varghese N."/>
            <person name="Submissions S."/>
        </authorList>
    </citation>
    <scope>NUCLEOTIDE SEQUENCE [LARGE SCALE GENOMIC DNA]</scope>
    <source>
        <strain evidence="5">DSM 26471</strain>
    </source>
</reference>
<keyword evidence="1 3" id="KW-0996">Nickel insertion</keyword>
<dbReference type="InterPro" id="IPR002639">
    <property type="entry name" value="UreF"/>
</dbReference>
<name>A0A1I3JGX7_9RHOB</name>
<accession>A0A1I3JGX7</accession>
<dbReference type="Proteomes" id="UP000199630">
    <property type="component" value="Unassembled WGS sequence"/>
</dbReference>
<organism evidence="4 5">
    <name type="scientific">Celeribacter neptunius</name>
    <dbReference type="NCBI Taxonomy" id="588602"/>
    <lineage>
        <taxon>Bacteria</taxon>
        <taxon>Pseudomonadati</taxon>
        <taxon>Pseudomonadota</taxon>
        <taxon>Alphaproteobacteria</taxon>
        <taxon>Rhodobacterales</taxon>
        <taxon>Roseobacteraceae</taxon>
        <taxon>Celeribacter</taxon>
    </lineage>
</organism>
<dbReference type="Gene3D" id="1.10.4190.10">
    <property type="entry name" value="Urease accessory protein UreF"/>
    <property type="match status" value="1"/>
</dbReference>
<dbReference type="PANTHER" id="PTHR33620:SF1">
    <property type="entry name" value="UREASE ACCESSORY PROTEIN F"/>
    <property type="match status" value="1"/>
</dbReference>
<evidence type="ECO:0000256" key="1">
    <source>
        <dbReference type="ARBA" id="ARBA00022988"/>
    </source>
</evidence>
<evidence type="ECO:0000313" key="4">
    <source>
        <dbReference type="EMBL" id="SFI59228.1"/>
    </source>
</evidence>
<dbReference type="RefSeq" id="WP_177212992.1">
    <property type="nucleotide sequence ID" value="NZ_FORH01000001.1"/>
</dbReference>
<gene>
    <name evidence="3" type="primary">ureF</name>
    <name evidence="4" type="ORF">SAMN04487991_0346</name>
</gene>
<keyword evidence="5" id="KW-1185">Reference proteome</keyword>
<evidence type="ECO:0000256" key="2">
    <source>
        <dbReference type="ARBA" id="ARBA00023186"/>
    </source>
</evidence>
<comment type="subcellular location">
    <subcellularLocation>
        <location evidence="3">Cytoplasm</location>
    </subcellularLocation>
</comment>
<dbReference type="Pfam" id="PF01730">
    <property type="entry name" value="UreF"/>
    <property type="match status" value="1"/>
</dbReference>
<keyword evidence="3" id="KW-0963">Cytoplasm</keyword>
<dbReference type="HAMAP" id="MF_01385">
    <property type="entry name" value="UreF"/>
    <property type="match status" value="1"/>
</dbReference>
<dbReference type="EMBL" id="FORH01000001">
    <property type="protein sequence ID" value="SFI59228.1"/>
    <property type="molecule type" value="Genomic_DNA"/>
</dbReference>
<dbReference type="STRING" id="588602.SAMN04487991_0346"/>
<dbReference type="InterPro" id="IPR038277">
    <property type="entry name" value="UreF_sf"/>
</dbReference>
<dbReference type="AlphaFoldDB" id="A0A1I3JGX7"/>
<proteinExistence type="inferred from homology"/>
<dbReference type="PIRSF" id="PIRSF009467">
    <property type="entry name" value="Ureas_acces_UreF"/>
    <property type="match status" value="1"/>
</dbReference>
<keyword evidence="2 3" id="KW-0143">Chaperone</keyword>
<dbReference type="GO" id="GO:0005737">
    <property type="term" value="C:cytoplasm"/>
    <property type="evidence" value="ECO:0007669"/>
    <property type="project" value="UniProtKB-SubCell"/>
</dbReference>
<dbReference type="PANTHER" id="PTHR33620">
    <property type="entry name" value="UREASE ACCESSORY PROTEIN F"/>
    <property type="match status" value="1"/>
</dbReference>
<evidence type="ECO:0000256" key="3">
    <source>
        <dbReference type="HAMAP-Rule" id="MF_01385"/>
    </source>
</evidence>
<evidence type="ECO:0000313" key="5">
    <source>
        <dbReference type="Proteomes" id="UP000199630"/>
    </source>
</evidence>
<comment type="subunit">
    <text evidence="3">UreD, UreF and UreG form a complex that acts as a GTP-hydrolysis-dependent molecular chaperone, activating the urease apoprotein by helping to assemble the nickel containing metallocenter of UreC. The UreE protein probably delivers the nickel.</text>
</comment>